<sequence>MNKRRRGLVLGAGGYLGAAWSVGALSAMRDVLGWELGEADLVVGTSAGAVLAALLRAGKSVRELCGERAAFDLAEQPCWPGAPSFGVGSKPLAWRAVCPPWSVSPFAVCAALLPRGRGSLASVGSLVGRARPGPRWPANTWTVAMNYDTGSRTVFGRPEGPRSSLARAVMASCAVPVWYAPVRVRGVPYVDGAVCSPCNADLLAGEALDEVYVLAPMASRHLDRPAGALARLERLWRRVVTRRTLREVARLQEGGARVHLLTPNAEDLELMGANMMDGTRRHDVLQLARETVSRALRSARRRLAAA</sequence>
<accession>A0ABP9QR45</accession>
<gene>
    <name evidence="4" type="ORF">GCM10023321_57080</name>
</gene>
<evidence type="ECO:0000313" key="4">
    <source>
        <dbReference type="EMBL" id="GAA5166145.1"/>
    </source>
</evidence>
<dbReference type="SUPFAM" id="SSF52151">
    <property type="entry name" value="FabD/lysophospholipase-like"/>
    <property type="match status" value="1"/>
</dbReference>
<dbReference type="Pfam" id="PF01734">
    <property type="entry name" value="Patatin"/>
    <property type="match status" value="1"/>
</dbReference>
<proteinExistence type="predicted"/>
<keyword evidence="2" id="KW-0378">Hydrolase</keyword>
<dbReference type="RefSeq" id="WP_185064884.1">
    <property type="nucleotide sequence ID" value="NZ_BAABJP010000031.1"/>
</dbReference>
<dbReference type="Gene3D" id="3.40.1090.10">
    <property type="entry name" value="Cytosolic phospholipase A2 catalytic domain"/>
    <property type="match status" value="2"/>
</dbReference>
<evidence type="ECO:0000313" key="5">
    <source>
        <dbReference type="Proteomes" id="UP001428817"/>
    </source>
</evidence>
<keyword evidence="2" id="KW-0442">Lipid degradation</keyword>
<dbReference type="Proteomes" id="UP001428817">
    <property type="component" value="Unassembled WGS sequence"/>
</dbReference>
<organism evidence="4 5">
    <name type="scientific">Pseudonocardia eucalypti</name>
    <dbReference type="NCBI Taxonomy" id="648755"/>
    <lineage>
        <taxon>Bacteria</taxon>
        <taxon>Bacillati</taxon>
        <taxon>Actinomycetota</taxon>
        <taxon>Actinomycetes</taxon>
        <taxon>Pseudonocardiales</taxon>
        <taxon>Pseudonocardiaceae</taxon>
        <taxon>Pseudonocardia</taxon>
    </lineage>
</organism>
<comment type="caution">
    <text evidence="2">Lacks conserved residue(s) required for the propagation of feature annotation.</text>
</comment>
<reference evidence="5" key="1">
    <citation type="journal article" date="2019" name="Int. J. Syst. Evol. Microbiol.">
        <title>The Global Catalogue of Microorganisms (GCM) 10K type strain sequencing project: providing services to taxonomists for standard genome sequencing and annotation.</title>
        <authorList>
            <consortium name="The Broad Institute Genomics Platform"/>
            <consortium name="The Broad Institute Genome Sequencing Center for Infectious Disease"/>
            <person name="Wu L."/>
            <person name="Ma J."/>
        </authorList>
    </citation>
    <scope>NUCLEOTIDE SEQUENCE [LARGE SCALE GENOMIC DNA]</scope>
    <source>
        <strain evidence="5">JCM 18303</strain>
    </source>
</reference>
<evidence type="ECO:0000256" key="2">
    <source>
        <dbReference type="PROSITE-ProRule" id="PRU01161"/>
    </source>
</evidence>
<feature type="active site" description="Nucleophile" evidence="2">
    <location>
        <position position="46"/>
    </location>
</feature>
<dbReference type="InterPro" id="IPR002641">
    <property type="entry name" value="PNPLA_dom"/>
</dbReference>
<feature type="domain" description="PNPLA" evidence="3">
    <location>
        <begin position="8"/>
        <end position="205"/>
    </location>
</feature>
<protein>
    <recommendedName>
        <fullName evidence="3">PNPLA domain-containing protein</fullName>
    </recommendedName>
</protein>
<keyword evidence="1 2" id="KW-0443">Lipid metabolism</keyword>
<dbReference type="EMBL" id="BAABJP010000031">
    <property type="protein sequence ID" value="GAA5166145.1"/>
    <property type="molecule type" value="Genomic_DNA"/>
</dbReference>
<dbReference type="PROSITE" id="PS51635">
    <property type="entry name" value="PNPLA"/>
    <property type="match status" value="1"/>
</dbReference>
<feature type="active site" description="Proton acceptor" evidence="2">
    <location>
        <position position="191"/>
    </location>
</feature>
<feature type="short sequence motif" description="DGA/G" evidence="2">
    <location>
        <begin position="191"/>
        <end position="193"/>
    </location>
</feature>
<dbReference type="InterPro" id="IPR016035">
    <property type="entry name" value="Acyl_Trfase/lysoPLipase"/>
</dbReference>
<comment type="caution">
    <text evidence="4">The sequence shown here is derived from an EMBL/GenBank/DDBJ whole genome shotgun (WGS) entry which is preliminary data.</text>
</comment>
<name>A0ABP9QR45_9PSEU</name>
<evidence type="ECO:0000259" key="3">
    <source>
        <dbReference type="PROSITE" id="PS51635"/>
    </source>
</evidence>
<feature type="short sequence motif" description="GXSXG" evidence="2">
    <location>
        <begin position="44"/>
        <end position="48"/>
    </location>
</feature>
<keyword evidence="5" id="KW-1185">Reference proteome</keyword>
<evidence type="ECO:0000256" key="1">
    <source>
        <dbReference type="ARBA" id="ARBA00023098"/>
    </source>
</evidence>